<dbReference type="RefSeq" id="WP_371569946.1">
    <property type="nucleotide sequence ID" value="NZ_JASMRN010000006.1"/>
</dbReference>
<evidence type="ECO:0000313" key="2">
    <source>
        <dbReference type="Proteomes" id="UP001568894"/>
    </source>
</evidence>
<keyword evidence="2" id="KW-1185">Reference proteome</keyword>
<protein>
    <recommendedName>
        <fullName evidence="3">Tetratricopeptide repeat-containing protein</fullName>
    </recommendedName>
</protein>
<sequence>MSDWYRRKNWTENDEIEFYAKLNRAKKDGRAQYLKIQAIELIETKEENLINVAESLLNKYLYEFPEDNFNRSSCLGKLGEIYLLRNSPLKALENFKKAIEFEKIYPNVITQATIKFSEIVIENNIEAEYKYVEEILMNKINSENGLTFNNEKYIVYSILSIINKENGNNKIAKEYTEIAEQSANLESSGFTYHKKLGIVTKRNSILDEKVNK</sequence>
<organism evidence="1 2">
    <name type="scientific">Flavobacterium frigidarium</name>
    <dbReference type="NCBI Taxonomy" id="99286"/>
    <lineage>
        <taxon>Bacteria</taxon>
        <taxon>Pseudomonadati</taxon>
        <taxon>Bacteroidota</taxon>
        <taxon>Flavobacteriia</taxon>
        <taxon>Flavobacteriales</taxon>
        <taxon>Flavobacteriaceae</taxon>
        <taxon>Flavobacterium</taxon>
    </lineage>
</organism>
<comment type="caution">
    <text evidence="1">The sequence shown here is derived from an EMBL/GenBank/DDBJ whole genome shotgun (WGS) entry which is preliminary data.</text>
</comment>
<dbReference type="Proteomes" id="UP001568894">
    <property type="component" value="Unassembled WGS sequence"/>
</dbReference>
<accession>A0ABV4KD54</accession>
<reference evidence="1 2" key="1">
    <citation type="submission" date="2023-05" db="EMBL/GenBank/DDBJ databases">
        <title>Adaptations of aquatic viruses from atmosphere-close ecosystems of the Central Arctic Ocean.</title>
        <authorList>
            <person name="Rahlff J."/>
            <person name="Holmfeldt K."/>
        </authorList>
    </citation>
    <scope>NUCLEOTIDE SEQUENCE [LARGE SCALE GENOMIC DNA]</scope>
    <source>
        <strain evidence="1 2">Arc14</strain>
    </source>
</reference>
<gene>
    <name evidence="1" type="ORF">QO192_09450</name>
</gene>
<name>A0ABV4KD54_9FLAO</name>
<evidence type="ECO:0000313" key="1">
    <source>
        <dbReference type="EMBL" id="MEZ7515502.1"/>
    </source>
</evidence>
<dbReference type="EMBL" id="JASMRN010000006">
    <property type="protein sequence ID" value="MEZ7515502.1"/>
    <property type="molecule type" value="Genomic_DNA"/>
</dbReference>
<proteinExistence type="predicted"/>
<evidence type="ECO:0008006" key="3">
    <source>
        <dbReference type="Google" id="ProtNLM"/>
    </source>
</evidence>